<feature type="domain" description="Poly(A) RNA polymerase mitochondrial-like central palm" evidence="2">
    <location>
        <begin position="26"/>
        <end position="160"/>
    </location>
</feature>
<dbReference type="PANTHER" id="PTHR45979">
    <property type="entry name" value="PAP/OAS1 SUBSTRATE-BINDING DOMAIN SUPERFAMILY"/>
    <property type="match status" value="1"/>
</dbReference>
<evidence type="ECO:0000259" key="2">
    <source>
        <dbReference type="Pfam" id="PF22600"/>
    </source>
</evidence>
<organism evidence="4 5">
    <name type="scientific">Giardia muris</name>
    <dbReference type="NCBI Taxonomy" id="5742"/>
    <lineage>
        <taxon>Eukaryota</taxon>
        <taxon>Metamonada</taxon>
        <taxon>Diplomonadida</taxon>
        <taxon>Hexamitidae</taxon>
        <taxon>Giardiinae</taxon>
        <taxon>Giardia</taxon>
    </lineage>
</organism>
<dbReference type="Pfam" id="PF22600">
    <property type="entry name" value="MTPAP-like_central"/>
    <property type="match status" value="1"/>
</dbReference>
<dbReference type="SUPFAM" id="SSF81631">
    <property type="entry name" value="PAP/OAS1 substrate-binding domain"/>
    <property type="match status" value="1"/>
</dbReference>
<evidence type="ECO:0000259" key="3">
    <source>
        <dbReference type="Pfam" id="PF26180"/>
    </source>
</evidence>
<dbReference type="InterPro" id="IPR054708">
    <property type="entry name" value="MTPAP-like_central"/>
</dbReference>
<dbReference type="InterPro" id="IPR043519">
    <property type="entry name" value="NT_sf"/>
</dbReference>
<dbReference type="SUPFAM" id="SSF81301">
    <property type="entry name" value="Nucleotidyltransferase"/>
    <property type="match status" value="1"/>
</dbReference>
<accession>A0A4Z1T5R5</accession>
<name>A0A4Z1T5R5_GIAMU</name>
<evidence type="ECO:0000313" key="4">
    <source>
        <dbReference type="EMBL" id="TNJ27811.1"/>
    </source>
</evidence>
<protein>
    <submittedName>
        <fullName evidence="4">Topoisomerase I-related protein</fullName>
    </submittedName>
</protein>
<evidence type="ECO:0000313" key="5">
    <source>
        <dbReference type="Proteomes" id="UP000315496"/>
    </source>
</evidence>
<keyword evidence="5" id="KW-1185">Reference proteome</keyword>
<dbReference type="CDD" id="cd05402">
    <property type="entry name" value="NT_PAP_TUTase"/>
    <property type="match status" value="1"/>
</dbReference>
<dbReference type="GO" id="GO:0016853">
    <property type="term" value="F:isomerase activity"/>
    <property type="evidence" value="ECO:0007669"/>
    <property type="project" value="UniProtKB-KW"/>
</dbReference>
<reference evidence="4 5" key="1">
    <citation type="submission" date="2019-05" db="EMBL/GenBank/DDBJ databases">
        <title>The compact genome of Giardia muris reveals important steps in the evolution of intestinal protozoan parasites.</title>
        <authorList>
            <person name="Xu F."/>
            <person name="Jimenez-Gonzalez A."/>
            <person name="Einarsson E."/>
            <person name="Astvaldsson A."/>
            <person name="Peirasmaki D."/>
            <person name="Eckmann L."/>
            <person name="Andersson J.O."/>
            <person name="Svard S.G."/>
            <person name="Jerlstrom-Hultqvist J."/>
        </authorList>
    </citation>
    <scope>NUCLEOTIDE SEQUENCE [LARGE SCALE GENOMIC DNA]</scope>
    <source>
        <strain evidence="4 5">Roberts-Thomson</strain>
    </source>
</reference>
<feature type="region of interest" description="Disordered" evidence="1">
    <location>
        <begin position="317"/>
        <end position="346"/>
    </location>
</feature>
<dbReference type="InterPro" id="IPR058921">
    <property type="entry name" value="PAP/OAS1-rel"/>
</dbReference>
<dbReference type="EMBL" id="VDLU01000003">
    <property type="protein sequence ID" value="TNJ27811.1"/>
    <property type="molecule type" value="Genomic_DNA"/>
</dbReference>
<dbReference type="OrthoDB" id="273917at2759"/>
<sequence>MDDAAEFLSQFTVPTTCGAAQALAALDDRVTALIDRLAPQPEDMRRRGAIIEYLEGFVERCFPGTRLLPYGSYITRIFLPDGDIDLICLCPRKDRDAVFQALSLALREILGVSSPGIPALTNLVEVRADVPVLKLMLDGIFVDISFASPAGLVTSLFLQLMDEAIGRAHLFKRSLLLVQAWCTYEAHVLGSHAQMLNSYCLRAMVCFILVHSPECVHPMQVLLKFLGFFSCFDYGSATLTAFGVIDNSHLVDVGSRALYEYHLRNPVAAQYIDQDTYAYLMMCRLLFRPELQGVLFEDSERSPEHPIAHALKEAMNTSVPTDTGKPRGGHGRTIRTTRPSTQSTVPTSERLRVLLQNPSRLAQAVPLERGSPFASRILNVVDPVYPENNLGRALGGASLARMRLTFQAGYAQVAALMSLVADRTAPLTAIMAEFDLLFANTFAHYSIEGLMPSEDISHRLSVSTGALYRRVVKVLAEYLEHP</sequence>
<feature type="domain" description="PAP/OAS1 substrate-binding-related" evidence="3">
    <location>
        <begin position="165"/>
        <end position="254"/>
    </location>
</feature>
<dbReference type="AlphaFoldDB" id="A0A4Z1T5R5"/>
<feature type="domain" description="PAP/OAS1 substrate-binding-related" evidence="3">
    <location>
        <begin position="367"/>
        <end position="441"/>
    </location>
</feature>
<proteinExistence type="predicted"/>
<dbReference type="VEuPathDB" id="GiardiaDB:GMRT_12203"/>
<dbReference type="Gene3D" id="3.30.460.10">
    <property type="entry name" value="Beta Polymerase, domain 2"/>
    <property type="match status" value="1"/>
</dbReference>
<dbReference type="Proteomes" id="UP000315496">
    <property type="component" value="Chromosome 3"/>
</dbReference>
<gene>
    <name evidence="4" type="ORF">GMRT_12203</name>
</gene>
<evidence type="ECO:0000256" key="1">
    <source>
        <dbReference type="SAM" id="MobiDB-lite"/>
    </source>
</evidence>
<dbReference type="PANTHER" id="PTHR45979:SF30">
    <property type="entry name" value="NUCLEOTIDYLTRANSFERASE"/>
    <property type="match status" value="1"/>
</dbReference>
<keyword evidence="4" id="KW-0413">Isomerase</keyword>
<comment type="caution">
    <text evidence="4">The sequence shown here is derived from an EMBL/GenBank/DDBJ whole genome shotgun (WGS) entry which is preliminary data.</text>
</comment>
<dbReference type="Pfam" id="PF26180">
    <property type="entry name" value="PAP-OAS1"/>
    <property type="match status" value="2"/>
</dbReference>
<dbReference type="InterPro" id="IPR058920">
    <property type="entry name" value="PAP-OAS1-bd-rel"/>
</dbReference>